<dbReference type="GO" id="GO:0009279">
    <property type="term" value="C:cell outer membrane"/>
    <property type="evidence" value="ECO:0007669"/>
    <property type="project" value="UniProtKB-SubCell"/>
</dbReference>
<evidence type="ECO:0000256" key="1">
    <source>
        <dbReference type="ARBA" id="ARBA00004442"/>
    </source>
</evidence>
<comment type="subcellular location">
    <subcellularLocation>
        <location evidence="1">Cell outer membrane</location>
    </subcellularLocation>
</comment>
<feature type="compositionally biased region" description="Polar residues" evidence="2">
    <location>
        <begin position="98"/>
        <end position="112"/>
    </location>
</feature>
<feature type="compositionally biased region" description="Basic and acidic residues" evidence="2">
    <location>
        <begin position="247"/>
        <end position="258"/>
    </location>
</feature>
<evidence type="ECO:0000256" key="2">
    <source>
        <dbReference type="SAM" id="MobiDB-lite"/>
    </source>
</evidence>
<feature type="compositionally biased region" description="Basic and acidic residues" evidence="2">
    <location>
        <begin position="70"/>
        <end position="97"/>
    </location>
</feature>
<feature type="compositionally biased region" description="Polar residues" evidence="2">
    <location>
        <begin position="183"/>
        <end position="196"/>
    </location>
</feature>
<feature type="compositionally biased region" description="Polar residues" evidence="2">
    <location>
        <begin position="262"/>
        <end position="272"/>
    </location>
</feature>
<feature type="compositionally biased region" description="Basic and acidic residues" evidence="2">
    <location>
        <begin position="158"/>
        <end position="182"/>
    </location>
</feature>
<dbReference type="PROSITE" id="PS51257">
    <property type="entry name" value="PROKAR_LIPOPROTEIN"/>
    <property type="match status" value="1"/>
</dbReference>
<feature type="compositionally biased region" description="Basic and acidic residues" evidence="2">
    <location>
        <begin position="201"/>
        <end position="215"/>
    </location>
</feature>
<feature type="region of interest" description="Disordered" evidence="2">
    <location>
        <begin position="20"/>
        <end position="297"/>
    </location>
</feature>
<proteinExistence type="predicted"/>
<feature type="compositionally biased region" description="Polar residues" evidence="2">
    <location>
        <begin position="60"/>
        <end position="69"/>
    </location>
</feature>
<name>A0A448U9N3_9NEIS</name>
<feature type="compositionally biased region" description="Basic and acidic residues" evidence="2">
    <location>
        <begin position="224"/>
        <end position="236"/>
    </location>
</feature>
<dbReference type="OrthoDB" id="8603479at2"/>
<evidence type="ECO:0000313" key="3">
    <source>
        <dbReference type="EMBL" id="VEJ20592.1"/>
    </source>
</evidence>
<dbReference type="KEGG" id="nani:NCTC12227_00299"/>
<dbReference type="AlphaFoldDB" id="A0A448U9N3"/>
<dbReference type="Gene3D" id="2.40.160.90">
    <property type="match status" value="1"/>
</dbReference>
<sequence>MKTKLRVNGTLTLLTMLTLSACGSGGGKAPETMPSSKPTQKVAQKTLSVPKVGEQKGKSEQVQVNSQADKSQENKPSAKEKTQVKQPEGKSEAKKTQTEQSVNPKNNSSTQEIKADKFEEKKTVDSQVKQKPTEETKVSKPQIEQPEPSKTNPSAQEVKADKNKEEKLVESEIKQQPTEESKVSTPQAEQPKTPQTEESTEEVKEEIKPKEEKITELQAEQSSEESKESASEKTEQPIEPQTQSSAKETEKSKEEKTAELQADSSTDISNTDTESRVKETVESQSNQLVDSPKVDTPQVEKTELDKLQQPLAQSLNDKEVFERLVPYAKNGVVDGNLVKLVLNDNNRKVELTVLDPHSFVGTPKIETLRDSTGALVGYYGYARVAEQKQDLYKDKYVTLHDLYLQYADQSLQQRPVSMGDINYNGKMFYQYHADPQPLEARVSATYYVNEKKLQMDIHDSEGGLWTLHQDRRARSSNRVEVKEDGSVGGHLFFYNNQGDKPTLNGNFTGGFYGKDGSVLTGRASYEDRENGWEGVIGATAEKADKSKP</sequence>
<dbReference type="EMBL" id="LR134516">
    <property type="protein sequence ID" value="VEJ20592.1"/>
    <property type="molecule type" value="Genomic_DNA"/>
</dbReference>
<dbReference type="InterPro" id="IPR011250">
    <property type="entry name" value="OMP/PagP_B-barrel"/>
</dbReference>
<organism evidence="3 4">
    <name type="scientific">Neisseria animaloris</name>
    <dbReference type="NCBI Taxonomy" id="326522"/>
    <lineage>
        <taxon>Bacteria</taxon>
        <taxon>Pseudomonadati</taxon>
        <taxon>Pseudomonadota</taxon>
        <taxon>Betaproteobacteria</taxon>
        <taxon>Neisseriales</taxon>
        <taxon>Neisseriaceae</taxon>
        <taxon>Neisseria</taxon>
    </lineage>
</organism>
<evidence type="ECO:0000313" key="4">
    <source>
        <dbReference type="Proteomes" id="UP000268229"/>
    </source>
</evidence>
<keyword evidence="4" id="KW-1185">Reference proteome</keyword>
<accession>A0A448U9N3</accession>
<feature type="compositionally biased region" description="Polar residues" evidence="2">
    <location>
        <begin position="33"/>
        <end position="47"/>
    </location>
</feature>
<dbReference type="Proteomes" id="UP000268229">
    <property type="component" value="Chromosome"/>
</dbReference>
<reference evidence="3 4" key="1">
    <citation type="submission" date="2018-12" db="EMBL/GenBank/DDBJ databases">
        <authorList>
            <consortium name="Pathogen Informatics"/>
        </authorList>
    </citation>
    <scope>NUCLEOTIDE SEQUENCE [LARGE SCALE GENOMIC DNA]</scope>
    <source>
        <strain evidence="3 4">NCTC12227</strain>
    </source>
</reference>
<dbReference type="RefSeq" id="WP_126303872.1">
    <property type="nucleotide sequence ID" value="NZ_LR134516.1"/>
</dbReference>
<protein>
    <submittedName>
        <fullName evidence="3">Transferrin binding protein-like solute binding protein</fullName>
    </submittedName>
</protein>
<feature type="compositionally biased region" description="Basic and acidic residues" evidence="2">
    <location>
        <begin position="113"/>
        <end position="124"/>
    </location>
</feature>
<dbReference type="SUPFAM" id="SSF56925">
    <property type="entry name" value="OMPA-like"/>
    <property type="match status" value="1"/>
</dbReference>
<dbReference type="STRING" id="326522.BWD08_01250"/>
<gene>
    <name evidence="3" type="ORF">NCTC12227_00299</name>
</gene>